<name>A0A8H2W216_9HELO</name>
<dbReference type="PRINTS" id="PR00081">
    <property type="entry name" value="GDHRDH"/>
</dbReference>
<dbReference type="EMBL" id="CAJHIA010000030">
    <property type="protein sequence ID" value="CAD6448206.1"/>
    <property type="molecule type" value="Genomic_DNA"/>
</dbReference>
<dbReference type="InterPro" id="IPR020904">
    <property type="entry name" value="Sc_DH/Rdtase_CS"/>
</dbReference>
<evidence type="ECO:0000313" key="4">
    <source>
        <dbReference type="Proteomes" id="UP000624404"/>
    </source>
</evidence>
<protein>
    <submittedName>
        <fullName evidence="3">838776e8-a29c-4e5a-bd07-7419bc6bf1dd-CDS</fullName>
    </submittedName>
</protein>
<dbReference type="PRINTS" id="PR00080">
    <property type="entry name" value="SDRFAMILY"/>
</dbReference>
<dbReference type="InterPro" id="IPR051911">
    <property type="entry name" value="SDR_oxidoreductase"/>
</dbReference>
<proteinExistence type="inferred from homology"/>
<dbReference type="PROSITE" id="PS00061">
    <property type="entry name" value="ADH_SHORT"/>
    <property type="match status" value="1"/>
</dbReference>
<dbReference type="PANTHER" id="PTHR43976">
    <property type="entry name" value="SHORT CHAIN DEHYDROGENASE"/>
    <property type="match status" value="1"/>
</dbReference>
<dbReference type="InterPro" id="IPR002347">
    <property type="entry name" value="SDR_fam"/>
</dbReference>
<sequence>MMASTTSLLWLITGCSSGFGFQLFLVALKAGHKVIATSRNPSKDLDLVQQIEKLGGIWLALDVNSGEAEIDQLVEMSCEIYGKIDILVNNAGVRILGAMEDMSYEETRDIMETNFFGPFKIIKSILPYMRSQKSGTIVNISSAAGLQPRPSMSIYGASKWALEGMSEGLAKEVAPFEIRVLIVQPGAFTTNMMDAVHMTEKPLSDVYKNTQVGEFVGAFGENATFAAPNDVEKGCQAIFKVITSTGRGANKVNYIRMPLSKGCAQRTREHIKVLQEGHDVFRDIWESTEHDGGVLKAFQG</sequence>
<dbReference type="PANTHER" id="PTHR43976:SF6">
    <property type="entry name" value="OXIDOREDUCTASE, PUTATIVE (AFU_ORTHOLOGUE AFUA_1G13950)-RELATED"/>
    <property type="match status" value="1"/>
</dbReference>
<evidence type="ECO:0000256" key="1">
    <source>
        <dbReference type="ARBA" id="ARBA00022857"/>
    </source>
</evidence>
<dbReference type="SUPFAM" id="SSF51735">
    <property type="entry name" value="NAD(P)-binding Rossmann-fold domains"/>
    <property type="match status" value="1"/>
</dbReference>
<dbReference type="OrthoDB" id="1274115at2759"/>
<comment type="caution">
    <text evidence="3">The sequence shown here is derived from an EMBL/GenBank/DDBJ whole genome shotgun (WGS) entry which is preliminary data.</text>
</comment>
<organism evidence="3 4">
    <name type="scientific">Sclerotinia trifoliorum</name>
    <dbReference type="NCBI Taxonomy" id="28548"/>
    <lineage>
        <taxon>Eukaryota</taxon>
        <taxon>Fungi</taxon>
        <taxon>Dikarya</taxon>
        <taxon>Ascomycota</taxon>
        <taxon>Pezizomycotina</taxon>
        <taxon>Leotiomycetes</taxon>
        <taxon>Helotiales</taxon>
        <taxon>Sclerotiniaceae</taxon>
        <taxon>Sclerotinia</taxon>
    </lineage>
</organism>
<comment type="similarity">
    <text evidence="2">Belongs to the short-chain dehydrogenases/reductases (SDR) family.</text>
</comment>
<dbReference type="CDD" id="cd05374">
    <property type="entry name" value="17beta-HSD-like_SDR_c"/>
    <property type="match status" value="1"/>
</dbReference>
<keyword evidence="4" id="KW-1185">Reference proteome</keyword>
<gene>
    <name evidence="3" type="ORF">SCLTRI_LOCUS7999</name>
</gene>
<dbReference type="Proteomes" id="UP000624404">
    <property type="component" value="Unassembled WGS sequence"/>
</dbReference>
<dbReference type="AlphaFoldDB" id="A0A8H2W216"/>
<accession>A0A8H2W216</accession>
<dbReference type="Gene3D" id="3.40.50.720">
    <property type="entry name" value="NAD(P)-binding Rossmann-like Domain"/>
    <property type="match status" value="1"/>
</dbReference>
<evidence type="ECO:0000256" key="2">
    <source>
        <dbReference type="RuleBase" id="RU000363"/>
    </source>
</evidence>
<dbReference type="Pfam" id="PF00106">
    <property type="entry name" value="adh_short"/>
    <property type="match status" value="1"/>
</dbReference>
<reference evidence="3" key="1">
    <citation type="submission" date="2020-10" db="EMBL/GenBank/DDBJ databases">
        <authorList>
            <person name="Kusch S."/>
        </authorList>
    </citation>
    <scope>NUCLEOTIDE SEQUENCE</scope>
    <source>
        <strain evidence="3">SwB9</strain>
    </source>
</reference>
<dbReference type="InterPro" id="IPR036291">
    <property type="entry name" value="NAD(P)-bd_dom_sf"/>
</dbReference>
<keyword evidence="1" id="KW-0521">NADP</keyword>
<evidence type="ECO:0000313" key="3">
    <source>
        <dbReference type="EMBL" id="CAD6448206.1"/>
    </source>
</evidence>